<evidence type="ECO:0000313" key="5">
    <source>
        <dbReference type="EMBL" id="MEB3345915.1"/>
    </source>
</evidence>
<evidence type="ECO:0000256" key="4">
    <source>
        <dbReference type="PIRNR" id="PIRNR031924"/>
    </source>
</evidence>
<dbReference type="Gene3D" id="3.30.1360.150">
    <property type="match status" value="1"/>
</dbReference>
<keyword evidence="1" id="KW-0597">Phosphoprotein</keyword>
<dbReference type="Gene3D" id="3.40.720.10">
    <property type="entry name" value="Alkaline Phosphatase, subunit A"/>
    <property type="match status" value="1"/>
</dbReference>
<dbReference type="InterPro" id="IPR017850">
    <property type="entry name" value="Alkaline_phosphatase_core_sf"/>
</dbReference>
<keyword evidence="3" id="KW-0732">Signal</keyword>
<proteinExistence type="predicted"/>
<dbReference type="GO" id="GO:0004035">
    <property type="term" value="F:alkaline phosphatase activity"/>
    <property type="evidence" value="ECO:0007669"/>
    <property type="project" value="UniProtKB-EC"/>
</dbReference>
<dbReference type="InterPro" id="IPR026263">
    <property type="entry name" value="Alkaline_phosphatase_prok"/>
</dbReference>
<dbReference type="PANTHER" id="PTHR10151">
    <property type="entry name" value="ECTONUCLEOTIDE PYROPHOSPHATASE/PHOSPHODIESTERASE"/>
    <property type="match status" value="1"/>
</dbReference>
<evidence type="ECO:0000313" key="6">
    <source>
        <dbReference type="Proteomes" id="UP001327027"/>
    </source>
</evidence>
<dbReference type="CDD" id="cd16016">
    <property type="entry name" value="AP-SPAP"/>
    <property type="match status" value="1"/>
</dbReference>
<dbReference type="PIRSF" id="PIRSF031924">
    <property type="entry name" value="Pi-irrepressible_AP"/>
    <property type="match status" value="1"/>
</dbReference>
<dbReference type="NCBIfam" id="NF042991">
    <property type="entry name" value="alk_phos_PafA"/>
    <property type="match status" value="1"/>
</dbReference>
<evidence type="ECO:0000256" key="2">
    <source>
        <dbReference type="ARBA" id="ARBA00022723"/>
    </source>
</evidence>
<keyword evidence="6" id="KW-1185">Reference proteome</keyword>
<dbReference type="Pfam" id="PF01663">
    <property type="entry name" value="Phosphodiest"/>
    <property type="match status" value="1"/>
</dbReference>
<dbReference type="Proteomes" id="UP001327027">
    <property type="component" value="Unassembled WGS sequence"/>
</dbReference>
<dbReference type="EC" id="3.1.3.1" evidence="5"/>
<accession>A0ABU5ZVM5</accession>
<dbReference type="EMBL" id="JAYKLX010000005">
    <property type="protein sequence ID" value="MEB3345915.1"/>
    <property type="molecule type" value="Genomic_DNA"/>
</dbReference>
<name>A0ABU5ZVM5_9FLAO</name>
<organism evidence="5 6">
    <name type="scientific">Aquimarina gracilis</name>
    <dbReference type="NCBI Taxonomy" id="874422"/>
    <lineage>
        <taxon>Bacteria</taxon>
        <taxon>Pseudomonadati</taxon>
        <taxon>Bacteroidota</taxon>
        <taxon>Flavobacteriia</taxon>
        <taxon>Flavobacteriales</taxon>
        <taxon>Flavobacteriaceae</taxon>
        <taxon>Aquimarina</taxon>
    </lineage>
</organism>
<dbReference type="SUPFAM" id="SSF53649">
    <property type="entry name" value="Alkaline phosphatase-like"/>
    <property type="match status" value="1"/>
</dbReference>
<dbReference type="PANTHER" id="PTHR10151:SF120">
    <property type="entry name" value="BIS(5'-ADENOSYL)-TRIPHOSPHATASE"/>
    <property type="match status" value="1"/>
</dbReference>
<reference evidence="5 6" key="1">
    <citation type="journal article" date="2013" name="Int. J. Syst. Evol. Microbiol.">
        <title>Aquimarina gracilis sp. nov., isolated from the gut microflora of a mussel, Mytilus coruscus, and emended description of Aquimarina spongiae.</title>
        <authorList>
            <person name="Park S.C."/>
            <person name="Choe H.N."/>
            <person name="Baik K.S."/>
            <person name="Seong C.N."/>
        </authorList>
    </citation>
    <scope>NUCLEOTIDE SEQUENCE [LARGE SCALE GENOMIC DNA]</scope>
    <source>
        <strain evidence="5 6">PSC32</strain>
    </source>
</reference>
<sequence length="549" mass="62034">MRIFHNLVFGIMIFCFSSKAQESKPVINTASNPKLIVGIVVDQMRYDYLTRFYKKYGDGGFKRIVENGFNCKNHHINYIPTTTAPGHASIYTGATPQYHGIVGNSWYDRTKGQKIYCVLDDKVSPVGTSSAEGKKSPSKLLITTIADQNRLHSQMRGKTISISIKDRAAVLSGGHTANAAYWFRGKNHGSWISSSYYMDKLPSWVIDFNASNRIDSYLKTWDTLSDIKRYTESGDDDTKFERGFKGKEKPIFPYDLQKLKSSNGGYDILRQTPFGNSLTVDFAIASINGEQLGKDEHIDFLNISFSTTDYIGHNFGVNSKEIEDTYIRLDQDIARLMNVLDTTVGQNSYVLFLTSDHGATQVPTYLKSVNVPSGYFKEASVRLELQEYLYSIYKKKEIITQVSNNQVFLNNKLINEDSLDQIQIQREVSKYLLRFESINLVYTREQLMKSDYNKGIPALIKNGFHQKRSGDVFYTLTPSTIAYSKTGSSHGSGFNYDTHIPLLFYGMNIKTGQTYRRTEVTDISVTLSFLIDVALPNSASGKVITEVLK</sequence>
<keyword evidence="5" id="KW-0378">Hydrolase</keyword>
<comment type="caution">
    <text evidence="5">The sequence shown here is derived from an EMBL/GenBank/DDBJ whole genome shotgun (WGS) entry which is preliminary data.</text>
</comment>
<dbReference type="RefSeq" id="WP_324179946.1">
    <property type="nucleotide sequence ID" value="NZ_BAABAW010000006.1"/>
</dbReference>
<evidence type="ECO:0000256" key="3">
    <source>
        <dbReference type="ARBA" id="ARBA00022729"/>
    </source>
</evidence>
<keyword evidence="2 4" id="KW-0479">Metal-binding</keyword>
<gene>
    <name evidence="5" type="primary">pafA</name>
    <name evidence="5" type="ORF">U6A24_10615</name>
</gene>
<protein>
    <submittedName>
        <fullName evidence="5">Alkaline phosphatase PafA</fullName>
        <ecNumber evidence="5">3.1.3.1</ecNumber>
    </submittedName>
</protein>
<dbReference type="InterPro" id="IPR002591">
    <property type="entry name" value="Phosphodiest/P_Trfase"/>
</dbReference>
<evidence type="ECO:0000256" key="1">
    <source>
        <dbReference type="ARBA" id="ARBA00022553"/>
    </source>
</evidence>